<evidence type="ECO:0000313" key="1">
    <source>
        <dbReference type="EMBL" id="KAH7986907.1"/>
    </source>
</evidence>
<name>A0A9D4YS82_RHISA</name>
<dbReference type="EMBL" id="JABSTV010000223">
    <property type="protein sequence ID" value="KAH7986907.1"/>
    <property type="molecule type" value="Genomic_DNA"/>
</dbReference>
<comment type="caution">
    <text evidence="1">The sequence shown here is derived from an EMBL/GenBank/DDBJ whole genome shotgun (WGS) entry which is preliminary data.</text>
</comment>
<reference evidence="1" key="2">
    <citation type="submission" date="2021-09" db="EMBL/GenBank/DDBJ databases">
        <authorList>
            <person name="Jia N."/>
            <person name="Wang J."/>
            <person name="Shi W."/>
            <person name="Du L."/>
            <person name="Sun Y."/>
            <person name="Zhan W."/>
            <person name="Jiang J."/>
            <person name="Wang Q."/>
            <person name="Zhang B."/>
            <person name="Ji P."/>
            <person name="Sakyi L.B."/>
            <person name="Cui X."/>
            <person name="Yuan T."/>
            <person name="Jiang B."/>
            <person name="Yang W."/>
            <person name="Lam T.T.-Y."/>
            <person name="Chang Q."/>
            <person name="Ding S."/>
            <person name="Wang X."/>
            <person name="Zhu J."/>
            <person name="Ruan X."/>
            <person name="Zhao L."/>
            <person name="Wei J."/>
            <person name="Que T."/>
            <person name="Du C."/>
            <person name="Cheng J."/>
            <person name="Dai P."/>
            <person name="Han X."/>
            <person name="Huang E."/>
            <person name="Gao Y."/>
            <person name="Liu J."/>
            <person name="Shao H."/>
            <person name="Ye R."/>
            <person name="Li L."/>
            <person name="Wei W."/>
            <person name="Wang X."/>
            <person name="Wang C."/>
            <person name="Huo Q."/>
            <person name="Li W."/>
            <person name="Guo W."/>
            <person name="Chen H."/>
            <person name="Chen S."/>
            <person name="Zhou L."/>
            <person name="Zhou L."/>
            <person name="Ni X."/>
            <person name="Tian J."/>
            <person name="Zhou Y."/>
            <person name="Sheng Y."/>
            <person name="Liu T."/>
            <person name="Pan Y."/>
            <person name="Xia L."/>
            <person name="Li J."/>
            <person name="Zhao F."/>
            <person name="Cao W."/>
        </authorList>
    </citation>
    <scope>NUCLEOTIDE SEQUENCE</scope>
    <source>
        <strain evidence="1">Rsan-2018</strain>
        <tissue evidence="1">Larvae</tissue>
    </source>
</reference>
<dbReference type="AlphaFoldDB" id="A0A9D4YS82"/>
<reference evidence="1" key="1">
    <citation type="journal article" date="2020" name="Cell">
        <title>Large-Scale Comparative Analyses of Tick Genomes Elucidate Their Genetic Diversity and Vector Capacities.</title>
        <authorList>
            <consortium name="Tick Genome and Microbiome Consortium (TIGMIC)"/>
            <person name="Jia N."/>
            <person name="Wang J."/>
            <person name="Shi W."/>
            <person name="Du L."/>
            <person name="Sun Y."/>
            <person name="Zhan W."/>
            <person name="Jiang J.F."/>
            <person name="Wang Q."/>
            <person name="Zhang B."/>
            <person name="Ji P."/>
            <person name="Bell-Sakyi L."/>
            <person name="Cui X.M."/>
            <person name="Yuan T.T."/>
            <person name="Jiang B.G."/>
            <person name="Yang W.F."/>
            <person name="Lam T.T."/>
            <person name="Chang Q.C."/>
            <person name="Ding S.J."/>
            <person name="Wang X.J."/>
            <person name="Zhu J.G."/>
            <person name="Ruan X.D."/>
            <person name="Zhao L."/>
            <person name="Wei J.T."/>
            <person name="Ye R.Z."/>
            <person name="Que T.C."/>
            <person name="Du C.H."/>
            <person name="Zhou Y.H."/>
            <person name="Cheng J.X."/>
            <person name="Dai P.F."/>
            <person name="Guo W.B."/>
            <person name="Han X.H."/>
            <person name="Huang E.J."/>
            <person name="Li L.F."/>
            <person name="Wei W."/>
            <person name="Gao Y.C."/>
            <person name="Liu J.Z."/>
            <person name="Shao H.Z."/>
            <person name="Wang X."/>
            <person name="Wang C.C."/>
            <person name="Yang T.C."/>
            <person name="Huo Q.B."/>
            <person name="Li W."/>
            <person name="Chen H.Y."/>
            <person name="Chen S.E."/>
            <person name="Zhou L.G."/>
            <person name="Ni X.B."/>
            <person name="Tian J.H."/>
            <person name="Sheng Y."/>
            <person name="Liu T."/>
            <person name="Pan Y.S."/>
            <person name="Xia L.Y."/>
            <person name="Li J."/>
            <person name="Zhao F."/>
            <person name="Cao W.C."/>
        </authorList>
    </citation>
    <scope>NUCLEOTIDE SEQUENCE</scope>
    <source>
        <strain evidence="1">Rsan-2018</strain>
    </source>
</reference>
<accession>A0A9D4YS82</accession>
<evidence type="ECO:0008006" key="3">
    <source>
        <dbReference type="Google" id="ProtNLM"/>
    </source>
</evidence>
<protein>
    <recommendedName>
        <fullName evidence="3">Tick transposon</fullName>
    </recommendedName>
</protein>
<dbReference type="VEuPathDB" id="VectorBase:RSAN_044445"/>
<gene>
    <name evidence="1" type="ORF">HPB52_024640</name>
</gene>
<organism evidence="1 2">
    <name type="scientific">Rhipicephalus sanguineus</name>
    <name type="common">Brown dog tick</name>
    <name type="synonym">Ixodes sanguineus</name>
    <dbReference type="NCBI Taxonomy" id="34632"/>
    <lineage>
        <taxon>Eukaryota</taxon>
        <taxon>Metazoa</taxon>
        <taxon>Ecdysozoa</taxon>
        <taxon>Arthropoda</taxon>
        <taxon>Chelicerata</taxon>
        <taxon>Arachnida</taxon>
        <taxon>Acari</taxon>
        <taxon>Parasitiformes</taxon>
        <taxon>Ixodida</taxon>
        <taxon>Ixodoidea</taxon>
        <taxon>Ixodidae</taxon>
        <taxon>Rhipicephalinae</taxon>
        <taxon>Rhipicephalus</taxon>
        <taxon>Rhipicephalus</taxon>
    </lineage>
</organism>
<sequence>MAESVDLKLGSQYIQPAGSPYPPSLTAGSVHSSAPHLVGGNRFIMVRDIWKLVHVPCLTFANAVCMTAATREWLERRQREVGRTALACHGRVADESVQGDLGWSCFEARKASSKLVYRGPSIHVQRALARQTSSPPHIRYTSGAPGVRDKEEELWQQAMSGKVTLELYRSSKGTIGSARAGALQTLTYKRTIDREMASVLCRACGSADETIAHLVIECGQIGLPRTESLRTALGFAGEDGETDVQAASVDAAP</sequence>
<evidence type="ECO:0000313" key="2">
    <source>
        <dbReference type="Proteomes" id="UP000821837"/>
    </source>
</evidence>
<dbReference type="Proteomes" id="UP000821837">
    <property type="component" value="Unassembled WGS sequence"/>
</dbReference>
<keyword evidence="2" id="KW-1185">Reference proteome</keyword>
<proteinExistence type="predicted"/>